<dbReference type="Pfam" id="PF00515">
    <property type="entry name" value="TPR_1"/>
    <property type="match status" value="1"/>
</dbReference>
<keyword evidence="2 3" id="KW-0802">TPR repeat</keyword>
<dbReference type="Pfam" id="PF13181">
    <property type="entry name" value="TPR_8"/>
    <property type="match status" value="1"/>
</dbReference>
<evidence type="ECO:0000259" key="4">
    <source>
        <dbReference type="Pfam" id="PF00535"/>
    </source>
</evidence>
<keyword evidence="5" id="KW-0808">Transferase</keyword>
<dbReference type="PANTHER" id="PTHR43630:SF2">
    <property type="entry name" value="GLYCOSYLTRANSFERASE"/>
    <property type="match status" value="1"/>
</dbReference>
<gene>
    <name evidence="5" type="ORF">EDD71_10938</name>
</gene>
<keyword evidence="1" id="KW-0677">Repeat</keyword>
<proteinExistence type="predicted"/>
<dbReference type="InterPro" id="IPR019734">
    <property type="entry name" value="TPR_rpt"/>
</dbReference>
<keyword evidence="6" id="KW-1185">Reference proteome</keyword>
<evidence type="ECO:0000313" key="6">
    <source>
        <dbReference type="Proteomes" id="UP000295325"/>
    </source>
</evidence>
<evidence type="ECO:0000256" key="2">
    <source>
        <dbReference type="ARBA" id="ARBA00022803"/>
    </source>
</evidence>
<dbReference type="InterPro" id="IPR029044">
    <property type="entry name" value="Nucleotide-diphossugar_trans"/>
</dbReference>
<reference evidence="5 6" key="1">
    <citation type="submission" date="2019-03" db="EMBL/GenBank/DDBJ databases">
        <title>Genomic Encyclopedia of Type Strains, Phase IV (KMG-IV): sequencing the most valuable type-strain genomes for metagenomic binning, comparative biology and taxonomic classification.</title>
        <authorList>
            <person name="Goeker M."/>
        </authorList>
    </citation>
    <scope>NUCLEOTIDE SEQUENCE [LARGE SCALE GENOMIC DNA]</scope>
    <source>
        <strain evidence="5 6">DSM 24455</strain>
    </source>
</reference>
<feature type="domain" description="Glycosyltransferase 2-like" evidence="4">
    <location>
        <begin position="4"/>
        <end position="125"/>
    </location>
</feature>
<dbReference type="Gene3D" id="3.90.550.10">
    <property type="entry name" value="Spore Coat Polysaccharide Biosynthesis Protein SpsA, Chain A"/>
    <property type="match status" value="1"/>
</dbReference>
<evidence type="ECO:0000256" key="1">
    <source>
        <dbReference type="ARBA" id="ARBA00022737"/>
    </source>
</evidence>
<dbReference type="SMART" id="SM00028">
    <property type="entry name" value="TPR"/>
    <property type="match status" value="6"/>
</dbReference>
<dbReference type="AlphaFoldDB" id="A0A4R7KQQ8"/>
<comment type="caution">
    <text evidence="5">The sequence shown here is derived from an EMBL/GenBank/DDBJ whole genome shotgun (WGS) entry which is preliminary data.</text>
</comment>
<dbReference type="CDD" id="cd02511">
    <property type="entry name" value="Beta4Glucosyltransferase"/>
    <property type="match status" value="1"/>
</dbReference>
<dbReference type="Proteomes" id="UP000295325">
    <property type="component" value="Unassembled WGS sequence"/>
</dbReference>
<dbReference type="InterPro" id="IPR013105">
    <property type="entry name" value="TPR_2"/>
</dbReference>
<dbReference type="PROSITE" id="PS50005">
    <property type="entry name" value="TPR"/>
    <property type="match status" value="2"/>
</dbReference>
<dbReference type="GO" id="GO:0016740">
    <property type="term" value="F:transferase activity"/>
    <property type="evidence" value="ECO:0007669"/>
    <property type="project" value="UniProtKB-KW"/>
</dbReference>
<organism evidence="5 6">
    <name type="scientific">Fonticella tunisiensis</name>
    <dbReference type="NCBI Taxonomy" id="1096341"/>
    <lineage>
        <taxon>Bacteria</taxon>
        <taxon>Bacillati</taxon>
        <taxon>Bacillota</taxon>
        <taxon>Clostridia</taxon>
        <taxon>Eubacteriales</taxon>
        <taxon>Clostridiaceae</taxon>
        <taxon>Fonticella</taxon>
    </lineage>
</organism>
<name>A0A4R7KQQ8_9CLOT</name>
<dbReference type="PANTHER" id="PTHR43630">
    <property type="entry name" value="POLY-BETA-1,6-N-ACETYL-D-GLUCOSAMINE SYNTHASE"/>
    <property type="match status" value="1"/>
</dbReference>
<dbReference type="RefSeq" id="WP_166636376.1">
    <property type="nucleotide sequence ID" value="NZ_SOAZ01000009.1"/>
</dbReference>
<dbReference type="SUPFAM" id="SSF53448">
    <property type="entry name" value="Nucleotide-diphospho-sugar transferases"/>
    <property type="match status" value="1"/>
</dbReference>
<sequence length="600" mass="70062">MSLSLCMIAKNEEENIGRALESVKDIVDEMIVVDTGSTDSTVKIAESYGAKVYYYEWNNNFSDAKNFALEKAAGDWILLMDADDELVREDKQKLLDLLKNADYDVYFMDTLSFVGDRPGNDIVMNINVRLIRNGKGIKFSGAIHEQIGPGSGGTVEDLKMRSERIRFNHYGYLNKNVVDKNKRRRNIEILEKELENDNNNGFLLFGMGNEYFALHNFEKALEYYNKAYENFKPDLGYSPKLIIRMVMTLHELKKYDEELDMIEKGLKYFPDFTDLEYLRACLFHRLGRYTLAIKSLEKCINLGEPKSYLNFIVGVGTFKPYHALAEIYFDMGDYQEAYNCCIKCLKIKPDFYPCFEKIAQIYFKADDRNKEMDYIKRQLESLFNGNLDGPAYLTLGDVFFSHGRYDIAYDYIIKAGEFLEETETISFYKGMCLFHMRNYREALKYFKKVKSGEFYEKALYKMVMCEVFENKMNAAENLLNKAKEFTNDRVRHVYKTFKSLVEGKMCKTISSDRVESTVYLNIICDLLNTLLKVSEFEIFEKSLQLLNLIESDEVLLRLAKIYYVNGFQEMAFKEFIRSIKVFDKIDIEGLDMMKKIVLKV</sequence>
<evidence type="ECO:0000256" key="3">
    <source>
        <dbReference type="PROSITE-ProRule" id="PRU00339"/>
    </source>
</evidence>
<protein>
    <submittedName>
        <fullName evidence="5">Glycosyltransferase involved in cell wall biosynthesis</fullName>
    </submittedName>
</protein>
<accession>A0A4R7KQQ8</accession>
<evidence type="ECO:0000313" key="5">
    <source>
        <dbReference type="EMBL" id="TDT61034.1"/>
    </source>
</evidence>
<feature type="repeat" description="TPR" evidence="3">
    <location>
        <begin position="318"/>
        <end position="351"/>
    </location>
</feature>
<dbReference type="SUPFAM" id="SSF48452">
    <property type="entry name" value="TPR-like"/>
    <property type="match status" value="2"/>
</dbReference>
<dbReference type="InterPro" id="IPR001173">
    <property type="entry name" value="Glyco_trans_2-like"/>
</dbReference>
<dbReference type="EMBL" id="SOAZ01000009">
    <property type="protein sequence ID" value="TDT61034.1"/>
    <property type="molecule type" value="Genomic_DNA"/>
</dbReference>
<dbReference type="InterPro" id="IPR011990">
    <property type="entry name" value="TPR-like_helical_dom_sf"/>
</dbReference>
<dbReference type="Pfam" id="PF00535">
    <property type="entry name" value="Glycos_transf_2"/>
    <property type="match status" value="1"/>
</dbReference>
<dbReference type="Gene3D" id="1.25.40.10">
    <property type="entry name" value="Tetratricopeptide repeat domain"/>
    <property type="match status" value="2"/>
</dbReference>
<dbReference type="Pfam" id="PF07719">
    <property type="entry name" value="TPR_2"/>
    <property type="match status" value="1"/>
</dbReference>
<feature type="repeat" description="TPR" evidence="3">
    <location>
        <begin position="201"/>
        <end position="234"/>
    </location>
</feature>